<dbReference type="PROSITE" id="PS51257">
    <property type="entry name" value="PROKAR_LIPOPROTEIN"/>
    <property type="match status" value="1"/>
</dbReference>
<dbReference type="Pfam" id="PF18075">
    <property type="entry name" value="FtsX_ECD"/>
    <property type="match status" value="1"/>
</dbReference>
<protein>
    <submittedName>
        <fullName evidence="3">Permease-like cell division protein FtsX</fullName>
    </submittedName>
</protein>
<sequence>MRLPTIVAAALLMSVSLAGCGLFQSEEDEEIERLLDESAEITVFVRSDITPQQKTDIEARLRAVPGMTDVAFEDHEAAYARMKKLFADEPEETPDIEPTDLPESFLVKMKDQAAVRNVRDSPIHGALNALPGVSELVIRCTTVDECKENMRRRDSPTPSVS</sequence>
<gene>
    <name evidence="3" type="ORF">J5X75_41465</name>
</gene>
<reference evidence="3 4" key="1">
    <citation type="submission" date="2021-03" db="EMBL/GenBank/DDBJ databases">
        <title>Actinoplanes flavus sp. nov., a novel actinomycete isolated from Coconut Palm rhizosphere soil.</title>
        <authorList>
            <person name="Luo X."/>
        </authorList>
    </citation>
    <scope>NUCLEOTIDE SEQUENCE [LARGE SCALE GENOMIC DNA]</scope>
    <source>
        <strain evidence="3 4">NEAU-H7</strain>
    </source>
</reference>
<evidence type="ECO:0000256" key="1">
    <source>
        <dbReference type="SAM" id="SignalP"/>
    </source>
</evidence>
<proteinExistence type="predicted"/>
<accession>A0ABS3UZI6</accession>
<dbReference type="EMBL" id="JAGFNS010000049">
    <property type="protein sequence ID" value="MBO3743983.1"/>
    <property type="molecule type" value="Genomic_DNA"/>
</dbReference>
<keyword evidence="1" id="KW-0732">Signal</keyword>
<evidence type="ECO:0000259" key="2">
    <source>
        <dbReference type="Pfam" id="PF18075"/>
    </source>
</evidence>
<evidence type="ECO:0000313" key="4">
    <source>
        <dbReference type="Proteomes" id="UP000679690"/>
    </source>
</evidence>
<comment type="caution">
    <text evidence="3">The sequence shown here is derived from an EMBL/GenBank/DDBJ whole genome shotgun (WGS) entry which is preliminary data.</text>
</comment>
<keyword evidence="4" id="KW-1185">Reference proteome</keyword>
<dbReference type="RefSeq" id="WP_208473217.1">
    <property type="nucleotide sequence ID" value="NZ_JAGFNS010000049.1"/>
</dbReference>
<dbReference type="Gene3D" id="3.30.70.3040">
    <property type="match status" value="1"/>
</dbReference>
<feature type="signal peptide" evidence="1">
    <location>
        <begin position="1"/>
        <end position="18"/>
    </location>
</feature>
<name>A0ABS3UZI6_9ACTN</name>
<feature type="domain" description="FtsX extracellular" evidence="2">
    <location>
        <begin position="40"/>
        <end position="134"/>
    </location>
</feature>
<dbReference type="InterPro" id="IPR040690">
    <property type="entry name" value="FtsX_ECD"/>
</dbReference>
<organism evidence="3 4">
    <name type="scientific">Actinoplanes flavus</name>
    <dbReference type="NCBI Taxonomy" id="2820290"/>
    <lineage>
        <taxon>Bacteria</taxon>
        <taxon>Bacillati</taxon>
        <taxon>Actinomycetota</taxon>
        <taxon>Actinomycetes</taxon>
        <taxon>Micromonosporales</taxon>
        <taxon>Micromonosporaceae</taxon>
        <taxon>Actinoplanes</taxon>
    </lineage>
</organism>
<evidence type="ECO:0000313" key="3">
    <source>
        <dbReference type="EMBL" id="MBO3743983.1"/>
    </source>
</evidence>
<dbReference type="Proteomes" id="UP000679690">
    <property type="component" value="Unassembled WGS sequence"/>
</dbReference>
<feature type="chain" id="PRO_5045559266" evidence="1">
    <location>
        <begin position="19"/>
        <end position="161"/>
    </location>
</feature>